<dbReference type="InterPro" id="IPR012910">
    <property type="entry name" value="Plug_dom"/>
</dbReference>
<evidence type="ECO:0000256" key="1">
    <source>
        <dbReference type="ARBA" id="ARBA00004571"/>
    </source>
</evidence>
<dbReference type="PROSITE" id="PS52016">
    <property type="entry name" value="TONB_DEPENDENT_REC_3"/>
    <property type="match status" value="1"/>
</dbReference>
<dbReference type="EMBL" id="CADIJM010000006">
    <property type="protein sequence ID" value="CAB3713644.1"/>
    <property type="molecule type" value="Genomic_DNA"/>
</dbReference>
<dbReference type="Proteomes" id="UP000494214">
    <property type="component" value="Unassembled WGS sequence"/>
</dbReference>
<dbReference type="Gene3D" id="2.170.130.10">
    <property type="entry name" value="TonB-dependent receptor, plug domain"/>
    <property type="match status" value="1"/>
</dbReference>
<feature type="domain" description="Secretin/TonB short N-terminal" evidence="19">
    <location>
        <begin position="74"/>
        <end position="125"/>
    </location>
</feature>
<evidence type="ECO:0000256" key="7">
    <source>
        <dbReference type="ARBA" id="ARBA00022729"/>
    </source>
</evidence>
<dbReference type="PROSITE" id="PS01156">
    <property type="entry name" value="TONB_DEPENDENT_REC_2"/>
    <property type="match status" value="1"/>
</dbReference>
<evidence type="ECO:0000256" key="11">
    <source>
        <dbReference type="ARBA" id="ARBA00023136"/>
    </source>
</evidence>
<dbReference type="GO" id="GO:0015344">
    <property type="term" value="F:siderophore uptake transmembrane transporter activity"/>
    <property type="evidence" value="ECO:0007669"/>
    <property type="project" value="TreeGrafter"/>
</dbReference>
<evidence type="ECO:0000256" key="2">
    <source>
        <dbReference type="ARBA" id="ARBA00009810"/>
    </source>
</evidence>
<dbReference type="NCBIfam" id="TIGR01783">
    <property type="entry name" value="TonB-siderophor"/>
    <property type="match status" value="1"/>
</dbReference>
<keyword evidence="6 14" id="KW-0812">Transmembrane</keyword>
<dbReference type="GO" id="GO:0015891">
    <property type="term" value="P:siderophore transport"/>
    <property type="evidence" value="ECO:0007669"/>
    <property type="project" value="InterPro"/>
</dbReference>
<evidence type="ECO:0000256" key="12">
    <source>
        <dbReference type="ARBA" id="ARBA00023170"/>
    </source>
</evidence>
<feature type="chain" id="PRO_5028862667" evidence="18">
    <location>
        <begin position="47"/>
        <end position="811"/>
    </location>
</feature>
<feature type="region of interest" description="Disordered" evidence="17">
    <location>
        <begin position="490"/>
        <end position="526"/>
    </location>
</feature>
<dbReference type="InterPro" id="IPR010105">
    <property type="entry name" value="TonB_sidphr_rcpt"/>
</dbReference>
<keyword evidence="5" id="KW-0410">Iron transport</keyword>
<dbReference type="SMART" id="SM00965">
    <property type="entry name" value="STN"/>
    <property type="match status" value="1"/>
</dbReference>
<keyword evidence="10 16" id="KW-0798">TonB box</keyword>
<dbReference type="PANTHER" id="PTHR32552">
    <property type="entry name" value="FERRICHROME IRON RECEPTOR-RELATED"/>
    <property type="match status" value="1"/>
</dbReference>
<protein>
    <submittedName>
        <fullName evidence="20">Ferrichrome receptor FcuA</fullName>
    </submittedName>
</protein>
<dbReference type="InterPro" id="IPR039426">
    <property type="entry name" value="TonB-dep_rcpt-like"/>
</dbReference>
<dbReference type="InterPro" id="IPR011662">
    <property type="entry name" value="Secretin/TonB_short_N"/>
</dbReference>
<keyword evidence="21" id="KW-1185">Reference proteome</keyword>
<comment type="subcellular location">
    <subcellularLocation>
        <location evidence="1 14">Cell outer membrane</location>
        <topology evidence="1 14">Multi-pass membrane protein</topology>
    </subcellularLocation>
</comment>
<comment type="similarity">
    <text evidence="2 14 16">Belongs to the TonB-dependent receptor family.</text>
</comment>
<evidence type="ECO:0000256" key="9">
    <source>
        <dbReference type="ARBA" id="ARBA00023065"/>
    </source>
</evidence>
<dbReference type="Gene3D" id="3.55.50.30">
    <property type="match status" value="1"/>
</dbReference>
<dbReference type="InterPro" id="IPR036942">
    <property type="entry name" value="Beta-barrel_TonB_sf"/>
</dbReference>
<reference evidence="20 21" key="1">
    <citation type="submission" date="2020-04" db="EMBL/GenBank/DDBJ databases">
        <authorList>
            <person name="De Canck E."/>
        </authorList>
    </citation>
    <scope>NUCLEOTIDE SEQUENCE [LARGE SCALE GENOMIC DNA]</scope>
    <source>
        <strain evidence="20 21">LMG 26690</strain>
    </source>
</reference>
<accession>A0A6S7A524</accession>
<organism evidence="20 21">
    <name type="scientific">Achromobacter animicus</name>
    <dbReference type="NCBI Taxonomy" id="1389935"/>
    <lineage>
        <taxon>Bacteria</taxon>
        <taxon>Pseudomonadati</taxon>
        <taxon>Pseudomonadota</taxon>
        <taxon>Betaproteobacteria</taxon>
        <taxon>Burkholderiales</taxon>
        <taxon>Alcaligenaceae</taxon>
        <taxon>Achromobacter</taxon>
    </lineage>
</organism>
<sequence>MNHVRAPKRQSSRFLRRAATARLAGRIATATLLAAPALAIPTAAHAQAAATRSFDIPAGTLEDALGRYGREAGIVLSFRPEVTVGLQSNGLRGTYGVRGGLDALLAGTGIRVLPQSNGSYVLDRPANAGIATTNLPAVTVTASAADPHLPAPFAGGQVARGGGLGVLGTGDVMDVPFSTTNYTAQMIENQQARTLADIVISESSVRTTTSSGGFSDEFQIRGYSVAAGDVGLNGLYGLASASRMPAAMMERVEVLKGPGTLMNGIGPNGSIGGGINIVTKRAGDEPLTRLTTTYQSKSQLGGQLDMGRRFGDNNEWGIRVNGVYSNGDTNIDDGRQEQGVGALALDYRGTKLRWSLDAYTQHENIDNFRPQIGFQSNVTSLPSPPSGHRNFYPGTELTLNDSTVATRLEYDINDHLMVYGATGYRYGTAEQTFPSGPADAQGNFTVSNAYYDSYSRTWTGDIGLRARFDTWGIGHTVNLSATRLDQESGNAYVTSSGPGVPSSIFRPAPLPPVTADRGAPQKASKTELTSYTLTDTLSFAGDTLLITGGMRNQRVVLDNYSATTGARTGSYDESAISPVAGIVFKPISNVSLYGNFTSGLTRGGIAPATAANAGQVFAPYKSKQYEAGVKVDWGKIITSASVFQITRPNSMTDPDTRIYSFDGEQRNRGLELAAFGEAMPGLRMMASATFYDATLKQTAGGVNDGNDANGVPKNTFNLGVDWDTPWVRGLSLNARVIHTSSMYFNAANTLTLPSWTRYDIGARYNTEILGRSVVFRANIENLFNKDFWLASGSYATVAAPRTFLLSAQIDF</sequence>
<dbReference type="RefSeq" id="WP_175124128.1">
    <property type="nucleotide sequence ID" value="NZ_CADIJM010000006.1"/>
</dbReference>
<evidence type="ECO:0000313" key="21">
    <source>
        <dbReference type="Proteomes" id="UP000494214"/>
    </source>
</evidence>
<evidence type="ECO:0000256" key="14">
    <source>
        <dbReference type="PROSITE-ProRule" id="PRU01360"/>
    </source>
</evidence>
<feature type="signal peptide" evidence="18">
    <location>
        <begin position="1"/>
        <end position="46"/>
    </location>
</feature>
<dbReference type="InterPro" id="IPR037066">
    <property type="entry name" value="Plug_dom_sf"/>
</dbReference>
<dbReference type="AlphaFoldDB" id="A0A6S7A524"/>
<keyword evidence="12 20" id="KW-0675">Receptor</keyword>
<evidence type="ECO:0000256" key="16">
    <source>
        <dbReference type="RuleBase" id="RU003357"/>
    </source>
</evidence>
<evidence type="ECO:0000256" key="5">
    <source>
        <dbReference type="ARBA" id="ARBA00022496"/>
    </source>
</evidence>
<dbReference type="Gene3D" id="2.40.170.20">
    <property type="entry name" value="TonB-dependent receptor, beta-barrel domain"/>
    <property type="match status" value="1"/>
</dbReference>
<keyword evidence="4 14" id="KW-1134">Transmembrane beta strand</keyword>
<keyword evidence="9" id="KW-0406">Ion transport</keyword>
<evidence type="ECO:0000256" key="8">
    <source>
        <dbReference type="ARBA" id="ARBA00023004"/>
    </source>
</evidence>
<gene>
    <name evidence="20" type="primary">fcuA_4</name>
    <name evidence="20" type="ORF">LMG26690_03360</name>
</gene>
<dbReference type="SUPFAM" id="SSF56935">
    <property type="entry name" value="Porins"/>
    <property type="match status" value="1"/>
</dbReference>
<dbReference type="InterPro" id="IPR010917">
    <property type="entry name" value="TonB_rcpt_CS"/>
</dbReference>
<dbReference type="Pfam" id="PF00593">
    <property type="entry name" value="TonB_dep_Rec_b-barrel"/>
    <property type="match status" value="1"/>
</dbReference>
<name>A0A6S7A524_9BURK</name>
<evidence type="ECO:0000256" key="15">
    <source>
        <dbReference type="PROSITE-ProRule" id="PRU10144"/>
    </source>
</evidence>
<dbReference type="InterPro" id="IPR000531">
    <property type="entry name" value="Beta-barrel_TonB"/>
</dbReference>
<dbReference type="GO" id="GO:0009279">
    <property type="term" value="C:cell outer membrane"/>
    <property type="evidence" value="ECO:0007669"/>
    <property type="project" value="UniProtKB-SubCell"/>
</dbReference>
<keyword evidence="3 14" id="KW-0813">Transport</keyword>
<evidence type="ECO:0000256" key="18">
    <source>
        <dbReference type="SAM" id="SignalP"/>
    </source>
</evidence>
<evidence type="ECO:0000256" key="10">
    <source>
        <dbReference type="ARBA" id="ARBA00023077"/>
    </source>
</evidence>
<keyword evidence="11 14" id="KW-0472">Membrane</keyword>
<evidence type="ECO:0000256" key="13">
    <source>
        <dbReference type="ARBA" id="ARBA00023237"/>
    </source>
</evidence>
<evidence type="ECO:0000256" key="3">
    <source>
        <dbReference type="ARBA" id="ARBA00022448"/>
    </source>
</evidence>
<evidence type="ECO:0000313" key="20">
    <source>
        <dbReference type="EMBL" id="CAB3713644.1"/>
    </source>
</evidence>
<feature type="short sequence motif" description="TonB C-terminal box" evidence="15">
    <location>
        <begin position="794"/>
        <end position="811"/>
    </location>
</feature>
<proteinExistence type="inferred from homology"/>
<dbReference type="GO" id="GO:0038023">
    <property type="term" value="F:signaling receptor activity"/>
    <property type="evidence" value="ECO:0007669"/>
    <property type="project" value="InterPro"/>
</dbReference>
<dbReference type="Pfam" id="PF07715">
    <property type="entry name" value="Plug"/>
    <property type="match status" value="1"/>
</dbReference>
<evidence type="ECO:0000256" key="6">
    <source>
        <dbReference type="ARBA" id="ARBA00022692"/>
    </source>
</evidence>
<evidence type="ECO:0000256" key="17">
    <source>
        <dbReference type="SAM" id="MobiDB-lite"/>
    </source>
</evidence>
<keyword evidence="13 14" id="KW-0998">Cell outer membrane</keyword>
<dbReference type="PANTHER" id="PTHR32552:SF82">
    <property type="entry name" value="FCUA PROTEIN"/>
    <property type="match status" value="1"/>
</dbReference>
<dbReference type="CDD" id="cd01347">
    <property type="entry name" value="ligand_gated_channel"/>
    <property type="match status" value="1"/>
</dbReference>
<keyword evidence="7 18" id="KW-0732">Signal</keyword>
<evidence type="ECO:0000259" key="19">
    <source>
        <dbReference type="SMART" id="SM00965"/>
    </source>
</evidence>
<evidence type="ECO:0000256" key="4">
    <source>
        <dbReference type="ARBA" id="ARBA00022452"/>
    </source>
</evidence>
<keyword evidence="8" id="KW-0408">Iron</keyword>